<keyword evidence="10" id="KW-0249">Electron transport</keyword>
<dbReference type="PANTHER" id="PTHR43153:SF1">
    <property type="entry name" value="ELECTRON TRANSFER FLAVOPROTEIN SUBUNIT ALPHA, MITOCHONDRIAL"/>
    <property type="match status" value="1"/>
</dbReference>
<dbReference type="InterPro" id="IPR014729">
    <property type="entry name" value="Rossmann-like_a/b/a_fold"/>
</dbReference>
<dbReference type="Gene3D" id="3.40.50.1220">
    <property type="entry name" value="TPP-binding domain"/>
    <property type="match status" value="1"/>
</dbReference>
<evidence type="ECO:0000256" key="11">
    <source>
        <dbReference type="ARBA" id="ARBA00022989"/>
    </source>
</evidence>
<dbReference type="GO" id="GO:0016020">
    <property type="term" value="C:membrane"/>
    <property type="evidence" value="ECO:0007669"/>
    <property type="project" value="UniProtKB-SubCell"/>
</dbReference>
<comment type="caution">
    <text evidence="19">The sequence shown here is derived from an EMBL/GenBank/DDBJ whole genome shotgun (WGS) entry which is preliminary data.</text>
</comment>
<dbReference type="PROSITE" id="PS00696">
    <property type="entry name" value="ETF_ALPHA"/>
    <property type="match status" value="1"/>
</dbReference>
<feature type="transmembrane region" description="Helical" evidence="16">
    <location>
        <begin position="568"/>
        <end position="588"/>
    </location>
</feature>
<dbReference type="GO" id="GO:0046872">
    <property type="term" value="F:metal ion binding"/>
    <property type="evidence" value="ECO:0007669"/>
    <property type="project" value="UniProtKB-KW"/>
</dbReference>
<dbReference type="Pfam" id="PF00766">
    <property type="entry name" value="ETF_alpha"/>
    <property type="match status" value="1"/>
</dbReference>
<feature type="domain" description="Electron transfer flavoprotein alpha/beta-subunit N-terminal" evidence="17">
    <location>
        <begin position="27"/>
        <end position="211"/>
    </location>
</feature>
<dbReference type="InterPro" id="IPR014730">
    <property type="entry name" value="ETF_a/b_N"/>
</dbReference>
<evidence type="ECO:0000313" key="19">
    <source>
        <dbReference type="EMBL" id="TIB38145.1"/>
    </source>
</evidence>
<dbReference type="Proteomes" id="UP000306954">
    <property type="component" value="Unassembled WGS sequence"/>
</dbReference>
<dbReference type="InterPro" id="IPR018206">
    <property type="entry name" value="ETF_asu_C_CS"/>
</dbReference>
<organism evidence="19 21">
    <name type="scientific">Wallemia ichthyophaga</name>
    <dbReference type="NCBI Taxonomy" id="245174"/>
    <lineage>
        <taxon>Eukaryota</taxon>
        <taxon>Fungi</taxon>
        <taxon>Dikarya</taxon>
        <taxon>Basidiomycota</taxon>
        <taxon>Wallemiomycotina</taxon>
        <taxon>Wallemiomycetes</taxon>
        <taxon>Wallemiales</taxon>
        <taxon>Wallemiaceae</taxon>
        <taxon>Wallemia</taxon>
    </lineage>
</organism>
<evidence type="ECO:0000256" key="4">
    <source>
        <dbReference type="ARBA" id="ARBA00011355"/>
    </source>
</evidence>
<keyword evidence="9" id="KW-0274">FAD</keyword>
<keyword evidence="14" id="KW-0862">Zinc</keyword>
<keyword evidence="11 16" id="KW-1133">Transmembrane helix</keyword>
<dbReference type="InterPro" id="IPR004254">
    <property type="entry name" value="AdipoR/HlyIII-related"/>
</dbReference>
<reference evidence="20 21" key="1">
    <citation type="submission" date="2019-03" db="EMBL/GenBank/DDBJ databases">
        <title>Sequencing 23 genomes of Wallemia ichthyophaga.</title>
        <authorList>
            <person name="Gostincar C."/>
        </authorList>
    </citation>
    <scope>NUCLEOTIDE SEQUENCE [LARGE SCALE GENOMIC DNA]</scope>
    <source>
        <strain evidence="19 21">EXF-6200</strain>
        <strain evidence="18 20">EXF-8621</strain>
    </source>
</reference>
<dbReference type="Pfam" id="PF03006">
    <property type="entry name" value="HlyIII"/>
    <property type="match status" value="1"/>
</dbReference>
<dbReference type="InterPro" id="IPR029035">
    <property type="entry name" value="DHS-like_NAD/FAD-binding_dom"/>
</dbReference>
<comment type="similarity">
    <text evidence="3">Belongs to the ETF alpha-subunit/FixB family.</text>
</comment>
<feature type="region of interest" description="Disordered" evidence="15">
    <location>
        <begin position="1"/>
        <end position="23"/>
    </location>
</feature>
<feature type="binding site" evidence="14">
    <location>
        <position position="769"/>
    </location>
    <ligand>
        <name>Zn(2+)</name>
        <dbReference type="ChEBI" id="CHEBI:29105"/>
    </ligand>
</feature>
<feature type="transmembrane region" description="Helical" evidence="16">
    <location>
        <begin position="666"/>
        <end position="684"/>
    </location>
</feature>
<feature type="compositionally biased region" description="Polar residues" evidence="15">
    <location>
        <begin position="331"/>
        <end position="342"/>
    </location>
</feature>
<evidence type="ECO:0000256" key="5">
    <source>
        <dbReference type="ARBA" id="ARBA00020656"/>
    </source>
</evidence>
<dbReference type="SMART" id="SM00893">
    <property type="entry name" value="ETF"/>
    <property type="match status" value="1"/>
</dbReference>
<keyword evidence="14" id="KW-0479">Metal-binding</keyword>
<feature type="transmembrane region" description="Helical" evidence="16">
    <location>
        <begin position="767"/>
        <end position="784"/>
    </location>
</feature>
<dbReference type="EMBL" id="SPOF01000014">
    <property type="protein sequence ID" value="TIB13462.1"/>
    <property type="molecule type" value="Genomic_DNA"/>
</dbReference>
<dbReference type="CDD" id="cd01715">
    <property type="entry name" value="ETF_alpha"/>
    <property type="match status" value="1"/>
</dbReference>
<evidence type="ECO:0000256" key="16">
    <source>
        <dbReference type="SAM" id="Phobius"/>
    </source>
</evidence>
<evidence type="ECO:0000256" key="1">
    <source>
        <dbReference type="ARBA" id="ARBA00004141"/>
    </source>
</evidence>
<dbReference type="GO" id="GO:0033539">
    <property type="term" value="P:fatty acid beta-oxidation using acyl-CoA dehydrogenase"/>
    <property type="evidence" value="ECO:0007669"/>
    <property type="project" value="TreeGrafter"/>
</dbReference>
<comment type="subcellular location">
    <subcellularLocation>
        <location evidence="1">Membrane</location>
        <topology evidence="1">Multi-pass membrane protein</topology>
    </subcellularLocation>
    <subcellularLocation>
        <location evidence="2">Mitochondrion matrix</location>
    </subcellularLocation>
</comment>
<dbReference type="SUPFAM" id="SSF52467">
    <property type="entry name" value="DHS-like NAD/FAD-binding domain"/>
    <property type="match status" value="1"/>
</dbReference>
<evidence type="ECO:0000256" key="9">
    <source>
        <dbReference type="ARBA" id="ARBA00022827"/>
    </source>
</evidence>
<dbReference type="SUPFAM" id="SSF52402">
    <property type="entry name" value="Adenine nucleotide alpha hydrolases-like"/>
    <property type="match status" value="1"/>
</dbReference>
<dbReference type="GO" id="GO:0050660">
    <property type="term" value="F:flavin adenine dinucleotide binding"/>
    <property type="evidence" value="ECO:0007669"/>
    <property type="project" value="InterPro"/>
</dbReference>
<dbReference type="InterPro" id="IPR001308">
    <property type="entry name" value="ETF_a/FixB"/>
</dbReference>
<evidence type="ECO:0000256" key="6">
    <source>
        <dbReference type="ARBA" id="ARBA00022448"/>
    </source>
</evidence>
<feature type="transmembrane region" description="Helical" evidence="16">
    <location>
        <begin position="696"/>
        <end position="718"/>
    </location>
</feature>
<accession>A0A4V4MBV0</accession>
<comment type="function">
    <text evidence="13">The electron transfer flavoprotein serves as a specific electron acceptor for several dehydrogenases, including five acyl-CoA dehydrogenases, glutaryl-CoA and sarcosine dehydrogenase. It transfers the electrons to the main mitochondrial respiratory chain via ETF-ubiquinone oxidoreductase (ETF dehydrogenase).</text>
</comment>
<dbReference type="Pfam" id="PF01012">
    <property type="entry name" value="ETF"/>
    <property type="match status" value="1"/>
</dbReference>
<feature type="binding site" evidence="14">
    <location>
        <position position="765"/>
    </location>
    <ligand>
        <name>Zn(2+)</name>
        <dbReference type="ChEBI" id="CHEBI:29105"/>
    </ligand>
</feature>
<evidence type="ECO:0000256" key="3">
    <source>
        <dbReference type="ARBA" id="ARBA00005817"/>
    </source>
</evidence>
<evidence type="ECO:0000256" key="15">
    <source>
        <dbReference type="SAM" id="MobiDB-lite"/>
    </source>
</evidence>
<dbReference type="Gene3D" id="3.40.50.620">
    <property type="entry name" value="HUPs"/>
    <property type="match status" value="1"/>
</dbReference>
<proteinExistence type="inferred from homology"/>
<evidence type="ECO:0000256" key="2">
    <source>
        <dbReference type="ARBA" id="ARBA00004305"/>
    </source>
</evidence>
<feature type="transmembrane region" description="Helical" evidence="16">
    <location>
        <begin position="725"/>
        <end position="747"/>
    </location>
</feature>
<dbReference type="InterPro" id="IPR014731">
    <property type="entry name" value="ETF_asu_C"/>
</dbReference>
<feature type="binding site" evidence="14">
    <location>
        <position position="620"/>
    </location>
    <ligand>
        <name>Zn(2+)</name>
        <dbReference type="ChEBI" id="CHEBI:29105"/>
    </ligand>
</feature>
<dbReference type="GO" id="GO:0009055">
    <property type="term" value="F:electron transfer activity"/>
    <property type="evidence" value="ECO:0007669"/>
    <property type="project" value="InterPro"/>
</dbReference>
<feature type="transmembrane region" description="Helical" evidence="16">
    <location>
        <begin position="639"/>
        <end position="659"/>
    </location>
</feature>
<comment type="subunit">
    <text evidence="4">Heterodimer of an alpha and a beta subunit.</text>
</comment>
<evidence type="ECO:0000313" key="21">
    <source>
        <dbReference type="Proteomes" id="UP000310689"/>
    </source>
</evidence>
<dbReference type="EMBL" id="SPOI01000072">
    <property type="protein sequence ID" value="TIB38145.1"/>
    <property type="molecule type" value="Genomic_DNA"/>
</dbReference>
<keyword evidence="8 16" id="KW-0812">Transmembrane</keyword>
<evidence type="ECO:0000313" key="20">
    <source>
        <dbReference type="Proteomes" id="UP000306954"/>
    </source>
</evidence>
<keyword evidence="6" id="KW-0813">Transport</keyword>
<evidence type="ECO:0000256" key="10">
    <source>
        <dbReference type="ARBA" id="ARBA00022982"/>
    </source>
</evidence>
<dbReference type="PANTHER" id="PTHR43153">
    <property type="entry name" value="ELECTRON TRANSFER FLAVOPROTEIN ALPHA"/>
    <property type="match status" value="1"/>
</dbReference>
<feature type="transmembrane region" description="Helical" evidence="16">
    <location>
        <begin position="600"/>
        <end position="619"/>
    </location>
</feature>
<dbReference type="AlphaFoldDB" id="A0A4V4MBV0"/>
<sequence length="796" mass="86719">MFRLARAATRAPRTARPLSTTPPTRDALLYLEHRDGKLNAGTLSALTAAQKVNGKVVGVIAGSESISSAIDSARRLPLSRLLVAHSEQYDHHPPSTLAPLLKTLMEKDDSLTHLFAAHTAVGKNVLPRAAALLDTSIIADILSLEDGGEVFTRGIYAGNAISTVKSGESRKVVSVRATAFDGADSSSSDQVVVEEVAPVQVKDHAPHVSEEMTLTARPDLGSAARVVSGGRALKSAENFGSIIEPLADSLGAAIGASRAAVDSGYADNSLQVGQTGKIVAPELYMAIGISGAIQHLAGMKDSKLIVAVNKSSENSHWIEMNQDADSKRRNSQSWQTSHSSNPSLSFLPTEIASHLPTTSSALDYLDLHGTVEAVWSAGERLQRGFYEMEDRVRQLIDTNATSKRSLEMGRELLRMISELRSMDTEKLHRQLPSVHLQVQMEAVSERLKSVIAASASASASTSTFTAEQAAVVLEKWDEIRRLVEAEVHTKAQMVEHGFDSARTAIEWALARAQNGARLIQFSELPDAWKNNEHILTGYRFIPIHNNKSELFRSAFTWHNETVNVQTHLWAAVGVALLFAYHIAAPHPAWVAHDSTWSDNLVMMGFLLAALKCLVFSSLWHIHAGCADKRIFEHYACVDYVGISSLITASVTGVTYYGLYCDDVTRNTLLTFIISNAIAGSYLPFTESFNRKESRGYRIGFFVYMAICGAAPILAMVHYHSLANTLSFLAPLIPSLLFYVVGLVVYALQIPECLAPGRFDFAFASHNAWHIAVAAAIFLHYRAIVSMHASRYLFASS</sequence>
<gene>
    <name evidence="19" type="ORF">E3P86_01802</name>
    <name evidence="18" type="ORF">E3P90_01648</name>
</gene>
<dbReference type="Proteomes" id="UP000310689">
    <property type="component" value="Unassembled WGS sequence"/>
</dbReference>
<evidence type="ECO:0000256" key="14">
    <source>
        <dbReference type="PIRSR" id="PIRSR604254-1"/>
    </source>
</evidence>
<evidence type="ECO:0000256" key="13">
    <source>
        <dbReference type="ARBA" id="ARBA00025416"/>
    </source>
</evidence>
<evidence type="ECO:0000259" key="17">
    <source>
        <dbReference type="SMART" id="SM00893"/>
    </source>
</evidence>
<evidence type="ECO:0000313" key="18">
    <source>
        <dbReference type="EMBL" id="TIB13462.1"/>
    </source>
</evidence>
<keyword evidence="7" id="KW-0285">Flavoprotein</keyword>
<evidence type="ECO:0000256" key="7">
    <source>
        <dbReference type="ARBA" id="ARBA00022630"/>
    </source>
</evidence>
<protein>
    <recommendedName>
        <fullName evidence="5">Probable electron transfer flavoprotein subunit alpha, mitochondrial</fullName>
    </recommendedName>
</protein>
<evidence type="ECO:0000256" key="12">
    <source>
        <dbReference type="ARBA" id="ARBA00023136"/>
    </source>
</evidence>
<keyword evidence="12 16" id="KW-0472">Membrane</keyword>
<evidence type="ECO:0000256" key="8">
    <source>
        <dbReference type="ARBA" id="ARBA00022692"/>
    </source>
</evidence>
<feature type="region of interest" description="Disordered" evidence="15">
    <location>
        <begin position="322"/>
        <end position="342"/>
    </location>
</feature>
<name>A0A4V4MBV0_WALIC</name>
<dbReference type="GO" id="GO:0005759">
    <property type="term" value="C:mitochondrial matrix"/>
    <property type="evidence" value="ECO:0007669"/>
    <property type="project" value="UniProtKB-SubCell"/>
</dbReference>
<dbReference type="InterPro" id="IPR033947">
    <property type="entry name" value="ETF_alpha_N"/>
</dbReference>